<comment type="caution">
    <text evidence="1">The sequence shown here is derived from an EMBL/GenBank/DDBJ whole genome shotgun (WGS) entry which is preliminary data.</text>
</comment>
<reference evidence="1 2" key="1">
    <citation type="journal article" date="2023" name="Plants (Basel)">
        <title>Bridging the Gap: Combining Genomics and Transcriptomics Approaches to Understand Stylosanthes scabra, an Orphan Legume from the Brazilian Caatinga.</title>
        <authorList>
            <person name="Ferreira-Neto J.R.C."/>
            <person name="da Silva M.D."/>
            <person name="Binneck E."/>
            <person name="de Melo N.F."/>
            <person name="da Silva R.H."/>
            <person name="de Melo A.L.T.M."/>
            <person name="Pandolfi V."/>
            <person name="Bustamante F.O."/>
            <person name="Brasileiro-Vidal A.C."/>
            <person name="Benko-Iseppon A.M."/>
        </authorList>
    </citation>
    <scope>NUCLEOTIDE SEQUENCE [LARGE SCALE GENOMIC DNA]</scope>
    <source>
        <tissue evidence="1">Leaves</tissue>
    </source>
</reference>
<evidence type="ECO:0000313" key="1">
    <source>
        <dbReference type="EMBL" id="MED6137847.1"/>
    </source>
</evidence>
<dbReference type="Proteomes" id="UP001341840">
    <property type="component" value="Unassembled WGS sequence"/>
</dbReference>
<name>A0ABU6SNK5_9FABA</name>
<gene>
    <name evidence="1" type="ORF">PIB30_068891</name>
</gene>
<accession>A0ABU6SNK5</accession>
<protein>
    <submittedName>
        <fullName evidence="1">Uncharacterized protein</fullName>
    </submittedName>
</protein>
<evidence type="ECO:0000313" key="2">
    <source>
        <dbReference type="Proteomes" id="UP001341840"/>
    </source>
</evidence>
<sequence length="111" mass="13078">MLKENILYAPSHGDKYKLEILGVNEMICFLNHRDGNIPDWLWIYDCLFTKLTTPKNVNMIESSRGFLCFRAHGKMKIFDLFEESFHSFKEMYFKISGAPRPNLSSAPRRRN</sequence>
<keyword evidence="2" id="KW-1185">Reference proteome</keyword>
<proteinExistence type="predicted"/>
<dbReference type="EMBL" id="JASCZI010061161">
    <property type="protein sequence ID" value="MED6137847.1"/>
    <property type="molecule type" value="Genomic_DNA"/>
</dbReference>
<organism evidence="1 2">
    <name type="scientific">Stylosanthes scabra</name>
    <dbReference type="NCBI Taxonomy" id="79078"/>
    <lineage>
        <taxon>Eukaryota</taxon>
        <taxon>Viridiplantae</taxon>
        <taxon>Streptophyta</taxon>
        <taxon>Embryophyta</taxon>
        <taxon>Tracheophyta</taxon>
        <taxon>Spermatophyta</taxon>
        <taxon>Magnoliopsida</taxon>
        <taxon>eudicotyledons</taxon>
        <taxon>Gunneridae</taxon>
        <taxon>Pentapetalae</taxon>
        <taxon>rosids</taxon>
        <taxon>fabids</taxon>
        <taxon>Fabales</taxon>
        <taxon>Fabaceae</taxon>
        <taxon>Papilionoideae</taxon>
        <taxon>50 kb inversion clade</taxon>
        <taxon>dalbergioids sensu lato</taxon>
        <taxon>Dalbergieae</taxon>
        <taxon>Pterocarpus clade</taxon>
        <taxon>Stylosanthes</taxon>
    </lineage>
</organism>